<dbReference type="Proteomes" id="UP001066276">
    <property type="component" value="Chromosome 2_2"/>
</dbReference>
<accession>A0AAV7UW49</accession>
<organism evidence="2 3">
    <name type="scientific">Pleurodeles waltl</name>
    <name type="common">Iberian ribbed newt</name>
    <dbReference type="NCBI Taxonomy" id="8319"/>
    <lineage>
        <taxon>Eukaryota</taxon>
        <taxon>Metazoa</taxon>
        <taxon>Chordata</taxon>
        <taxon>Craniata</taxon>
        <taxon>Vertebrata</taxon>
        <taxon>Euteleostomi</taxon>
        <taxon>Amphibia</taxon>
        <taxon>Batrachia</taxon>
        <taxon>Caudata</taxon>
        <taxon>Salamandroidea</taxon>
        <taxon>Salamandridae</taxon>
        <taxon>Pleurodelinae</taxon>
        <taxon>Pleurodeles</taxon>
    </lineage>
</organism>
<gene>
    <name evidence="2" type="ORF">NDU88_002062</name>
</gene>
<keyword evidence="3" id="KW-1185">Reference proteome</keyword>
<evidence type="ECO:0000313" key="2">
    <source>
        <dbReference type="EMBL" id="KAJ1192756.1"/>
    </source>
</evidence>
<proteinExistence type="predicted"/>
<name>A0AAV7UW49_PLEWA</name>
<sequence>MLNTMKEVQSEINTIQVELATKESSAEILKAENEALQRQLRSRSDTSTREKHFLMEDVAKYKQLAEVASQDLTRKEAELMKIQQDLQRAVTSVKEKEQTLDLLETQLHHQVQQHQSVEAKLAENRTELLRLQTSLHQLEENYLTSSHSVQEQIVLELRREAEKLRQQLMEKKLSASEDKYLRNKMAEDCAHLTKENGRLQSQVLEASKQLEQERQLREAEANNSSRRITDLVSGKEKARQLELVLSQLKRMVQDERQKTLSAQEQQLHVQQARKSVKMNGQSLQNQLLDLEERLSRVRLENSQLRTDKTHLVANISQLHTQIAERENEILYMNEHANRLSHDLKNLKSHVDIDESAQKGRWEEFSNITSSMHQIANTMSHV</sequence>
<keyword evidence="1" id="KW-0175">Coiled coil</keyword>
<evidence type="ECO:0000313" key="3">
    <source>
        <dbReference type="Proteomes" id="UP001066276"/>
    </source>
</evidence>
<feature type="coiled-coil region" evidence="1">
    <location>
        <begin position="19"/>
        <end position="307"/>
    </location>
</feature>
<protein>
    <submittedName>
        <fullName evidence="2">Uncharacterized protein</fullName>
    </submittedName>
</protein>
<dbReference type="EMBL" id="JANPWB010000004">
    <property type="protein sequence ID" value="KAJ1192756.1"/>
    <property type="molecule type" value="Genomic_DNA"/>
</dbReference>
<dbReference type="AlphaFoldDB" id="A0AAV7UW49"/>
<comment type="caution">
    <text evidence="2">The sequence shown here is derived from an EMBL/GenBank/DDBJ whole genome shotgun (WGS) entry which is preliminary data.</text>
</comment>
<evidence type="ECO:0000256" key="1">
    <source>
        <dbReference type="SAM" id="Coils"/>
    </source>
</evidence>
<reference evidence="2" key="1">
    <citation type="journal article" date="2022" name="bioRxiv">
        <title>Sequencing and chromosome-scale assembly of the giantPleurodeles waltlgenome.</title>
        <authorList>
            <person name="Brown T."/>
            <person name="Elewa A."/>
            <person name="Iarovenko S."/>
            <person name="Subramanian E."/>
            <person name="Araus A.J."/>
            <person name="Petzold A."/>
            <person name="Susuki M."/>
            <person name="Suzuki K.-i.T."/>
            <person name="Hayashi T."/>
            <person name="Toyoda A."/>
            <person name="Oliveira C."/>
            <person name="Osipova E."/>
            <person name="Leigh N.D."/>
            <person name="Simon A."/>
            <person name="Yun M.H."/>
        </authorList>
    </citation>
    <scope>NUCLEOTIDE SEQUENCE</scope>
    <source>
        <strain evidence="2">20211129_DDA</strain>
        <tissue evidence="2">Liver</tissue>
    </source>
</reference>